<keyword evidence="3" id="KW-1185">Reference proteome</keyword>
<dbReference type="PANTHER" id="PTHR31901:SF48">
    <property type="entry name" value="INDOLE-3-ACETIC ACID-AMIDO SYNTHETASE GH3.10"/>
    <property type="match status" value="1"/>
</dbReference>
<dbReference type="Pfam" id="PF23572">
    <property type="entry name" value="GH3_C"/>
    <property type="match status" value="1"/>
</dbReference>
<comment type="caution">
    <text evidence="2">The sequence shown here is derived from an EMBL/GenBank/DDBJ whole genome shotgun (WGS) entry which is preliminary data.</text>
</comment>
<sequence length="224" mass="24729">MTLSAIAAAMAQSLAEARGWMRCDDGFQLDDGRNIDTKGVGLTNGFRAIMDRMETMVEARLGDVLEVVGFHKGSLELNFVRRRKPILTANIDKNTEKDLQLVVESGSQILNKAKAELVDLTSFADGKVEDKVLRPCYIEMDKSFTNHGYVVSTKTNSIGPLELSMLDGGIFKKILNTFIANEVALSQFKTPKCTNNHVFLKILNNPTTRKSTTPLLTKSPKTTS</sequence>
<protein>
    <recommendedName>
        <fullName evidence="1">GH3 C-terminal domain-containing protein</fullName>
    </recommendedName>
</protein>
<dbReference type="PANTHER" id="PTHR31901">
    <property type="entry name" value="GH3 DOMAIN-CONTAINING PROTEIN"/>
    <property type="match status" value="1"/>
</dbReference>
<feature type="domain" description="GH3 C-terminal" evidence="1">
    <location>
        <begin position="131"/>
        <end position="197"/>
    </location>
</feature>
<reference evidence="2 3" key="1">
    <citation type="submission" date="2024-08" db="EMBL/GenBank/DDBJ databases">
        <title>Insights into the chromosomal genome structure of Flemingia macrophylla.</title>
        <authorList>
            <person name="Ding Y."/>
            <person name="Zhao Y."/>
            <person name="Bi W."/>
            <person name="Wu M."/>
            <person name="Zhao G."/>
            <person name="Gong Y."/>
            <person name="Li W."/>
            <person name="Zhang P."/>
        </authorList>
    </citation>
    <scope>NUCLEOTIDE SEQUENCE [LARGE SCALE GENOMIC DNA]</scope>
    <source>
        <strain evidence="2">DYQJB</strain>
        <tissue evidence="2">Leaf</tissue>
    </source>
</reference>
<evidence type="ECO:0000313" key="2">
    <source>
        <dbReference type="EMBL" id="KAL2326951.1"/>
    </source>
</evidence>
<dbReference type="AlphaFoldDB" id="A0ABD1LTU7"/>
<dbReference type="EMBL" id="JBGMDY010000007">
    <property type="protein sequence ID" value="KAL2326951.1"/>
    <property type="molecule type" value="Genomic_DNA"/>
</dbReference>
<dbReference type="InterPro" id="IPR055378">
    <property type="entry name" value="GH3_C"/>
</dbReference>
<evidence type="ECO:0000313" key="3">
    <source>
        <dbReference type="Proteomes" id="UP001603857"/>
    </source>
</evidence>
<dbReference type="Proteomes" id="UP001603857">
    <property type="component" value="Unassembled WGS sequence"/>
</dbReference>
<gene>
    <name evidence="2" type="ORF">Fmac_020378</name>
</gene>
<dbReference type="InterPro" id="IPR004993">
    <property type="entry name" value="GH3"/>
</dbReference>
<accession>A0ABD1LTU7</accession>
<proteinExistence type="predicted"/>
<organism evidence="2 3">
    <name type="scientific">Flemingia macrophylla</name>
    <dbReference type="NCBI Taxonomy" id="520843"/>
    <lineage>
        <taxon>Eukaryota</taxon>
        <taxon>Viridiplantae</taxon>
        <taxon>Streptophyta</taxon>
        <taxon>Embryophyta</taxon>
        <taxon>Tracheophyta</taxon>
        <taxon>Spermatophyta</taxon>
        <taxon>Magnoliopsida</taxon>
        <taxon>eudicotyledons</taxon>
        <taxon>Gunneridae</taxon>
        <taxon>Pentapetalae</taxon>
        <taxon>rosids</taxon>
        <taxon>fabids</taxon>
        <taxon>Fabales</taxon>
        <taxon>Fabaceae</taxon>
        <taxon>Papilionoideae</taxon>
        <taxon>50 kb inversion clade</taxon>
        <taxon>NPAAA clade</taxon>
        <taxon>indigoferoid/millettioid clade</taxon>
        <taxon>Phaseoleae</taxon>
        <taxon>Flemingia</taxon>
    </lineage>
</organism>
<evidence type="ECO:0000259" key="1">
    <source>
        <dbReference type="Pfam" id="PF23572"/>
    </source>
</evidence>
<name>A0ABD1LTU7_9FABA</name>